<proteinExistence type="predicted"/>
<name>A0A8C2CP28_CYPCA</name>
<dbReference type="Ensembl" id="ENSCCRT00020016634.1">
    <property type="protein sequence ID" value="ENSCCRP00020015126.1"/>
    <property type="gene ID" value="ENSCCRG00020007338.1"/>
</dbReference>
<evidence type="ECO:0000313" key="2">
    <source>
        <dbReference type="Proteomes" id="UP000694701"/>
    </source>
</evidence>
<sequence length="498" mass="56624">MDKFVIRGEKTCEENTDKGTHANKKSSISSKGRKLLEEWKNQFAVNERDGQPFCLLFNKILGERAFKITSLEKNGIVEQNKMRAILKVSQVVTLATFKISWLLSKHGRPFSDGELVKNCFLESQCLFDDLSNKSEIIFTRRISEMSENLTEQLKTKLATASALSLAADESTDIGDVAQLCIWVRCVNSETFELKCEKSPNLLAFHCIVHQQALCSKLVDGYFVEVMNTVVKMPFTLLGELDSAYGDLILHSEVRWLSRGKVLHRFLAVLPEIVNFLNDIGEGERFPVLRDNEWKTNVAFLSDVTAHQNKLNLQLQGDEKHVDDLLVCVESFKMKLGLYTAQLKDDDLTHFTLLNDVCEGVLDIQQKERFVKTHHLLSLWKKIKDLAATFGLSRRAPEDEPVDVQARGHSHTAQQSSSVREMWRNISGQNLTLLSSKVLFIFGSTYFCKRTFSAMTHIKSRFSARLTDCNVQSQLHCAVTPFEPNFTKLVCSRQHQVSH</sequence>
<dbReference type="AlphaFoldDB" id="A0A8C2CP28"/>
<evidence type="ECO:0000313" key="1">
    <source>
        <dbReference type="Ensembl" id="ENSCCRP00020015126.1"/>
    </source>
</evidence>
<dbReference type="PANTHER" id="PTHR45913">
    <property type="entry name" value="EPM2A-INTERACTING PROTEIN 1"/>
    <property type="match status" value="1"/>
</dbReference>
<accession>A0A8C2CP28</accession>
<dbReference type="Proteomes" id="UP000694701">
    <property type="component" value="Unplaced"/>
</dbReference>
<reference evidence="1" key="1">
    <citation type="submission" date="2025-08" db="UniProtKB">
        <authorList>
            <consortium name="Ensembl"/>
        </authorList>
    </citation>
    <scope>IDENTIFICATION</scope>
</reference>
<protein>
    <submittedName>
        <fullName evidence="1">Uncharacterized protein</fullName>
    </submittedName>
</protein>
<organism evidence="1 2">
    <name type="scientific">Cyprinus carpio</name>
    <name type="common">Common carp</name>
    <dbReference type="NCBI Taxonomy" id="7962"/>
    <lineage>
        <taxon>Eukaryota</taxon>
        <taxon>Metazoa</taxon>
        <taxon>Chordata</taxon>
        <taxon>Craniata</taxon>
        <taxon>Vertebrata</taxon>
        <taxon>Euteleostomi</taxon>
        <taxon>Actinopterygii</taxon>
        <taxon>Neopterygii</taxon>
        <taxon>Teleostei</taxon>
        <taxon>Ostariophysi</taxon>
        <taxon>Cypriniformes</taxon>
        <taxon>Cyprinidae</taxon>
        <taxon>Cyprininae</taxon>
        <taxon>Cyprinus</taxon>
    </lineage>
</organism>
<dbReference type="PANTHER" id="PTHR45913:SF5">
    <property type="entry name" value="GENERAL TRANSCRIPTION FACTOR II-I REPEAT DOMAIN-CONTAINING PROTEIN 2A-LIKE PROTEIN"/>
    <property type="match status" value="1"/>
</dbReference>